<organism evidence="3 4">
    <name type="scientific">Marinobacter lacisalsi</name>
    <dbReference type="NCBI Taxonomy" id="475979"/>
    <lineage>
        <taxon>Bacteria</taxon>
        <taxon>Pseudomonadati</taxon>
        <taxon>Pseudomonadota</taxon>
        <taxon>Gammaproteobacteria</taxon>
        <taxon>Pseudomonadales</taxon>
        <taxon>Marinobacteraceae</taxon>
        <taxon>Marinobacter</taxon>
    </lineage>
</organism>
<evidence type="ECO:0000259" key="1">
    <source>
        <dbReference type="Pfam" id="PF00534"/>
    </source>
</evidence>
<dbReference type="InterPro" id="IPR050194">
    <property type="entry name" value="Glycosyltransferase_grp1"/>
</dbReference>
<dbReference type="Pfam" id="PF13439">
    <property type="entry name" value="Glyco_transf_4"/>
    <property type="match status" value="1"/>
</dbReference>
<accession>A0ABV8QHD5</accession>
<gene>
    <name evidence="3" type="ORF">ACFOZ5_05590</name>
</gene>
<feature type="domain" description="Glycosyl transferase family 1" evidence="1">
    <location>
        <begin position="185"/>
        <end position="349"/>
    </location>
</feature>
<dbReference type="EMBL" id="JBHSDI010000008">
    <property type="protein sequence ID" value="MFC4258509.1"/>
    <property type="molecule type" value="Genomic_DNA"/>
</dbReference>
<keyword evidence="3" id="KW-0328">Glycosyltransferase</keyword>
<dbReference type="RefSeq" id="WP_379886031.1">
    <property type="nucleotide sequence ID" value="NZ_JBHSDI010000008.1"/>
</dbReference>
<keyword evidence="3" id="KW-0808">Transferase</keyword>
<feature type="domain" description="Glycosyltransferase subfamily 4-like N-terminal" evidence="2">
    <location>
        <begin position="18"/>
        <end position="178"/>
    </location>
</feature>
<keyword evidence="4" id="KW-1185">Reference proteome</keyword>
<dbReference type="Gene3D" id="3.40.50.2000">
    <property type="entry name" value="Glycogen Phosphorylase B"/>
    <property type="match status" value="2"/>
</dbReference>
<evidence type="ECO:0000259" key="2">
    <source>
        <dbReference type="Pfam" id="PF13439"/>
    </source>
</evidence>
<protein>
    <submittedName>
        <fullName evidence="3">Glycosyltransferase</fullName>
        <ecNumber evidence="3">2.4.-.-</ecNumber>
    </submittedName>
</protein>
<evidence type="ECO:0000313" key="4">
    <source>
        <dbReference type="Proteomes" id="UP001595798"/>
    </source>
</evidence>
<reference evidence="4" key="1">
    <citation type="journal article" date="2019" name="Int. J. Syst. Evol. Microbiol.">
        <title>The Global Catalogue of Microorganisms (GCM) 10K type strain sequencing project: providing services to taxonomists for standard genome sequencing and annotation.</title>
        <authorList>
            <consortium name="The Broad Institute Genomics Platform"/>
            <consortium name="The Broad Institute Genome Sequencing Center for Infectious Disease"/>
            <person name="Wu L."/>
            <person name="Ma J."/>
        </authorList>
    </citation>
    <scope>NUCLEOTIDE SEQUENCE [LARGE SCALE GENOMIC DNA]</scope>
    <source>
        <strain evidence="4">CECT 7297</strain>
    </source>
</reference>
<sequence>MKSPLRVLQFITPAGFYGAERWVLALARNVDAEAVVCDLAVTREGPEQDLTLAEFYPTDQGQQIHYLEMSGRFDFRAIRQLCKVIRDRNIDVIHTHGYKSDIMGLIAARRSGIACISTPHGFPGNTGWKMGAFIRMGTHSLRYFDRVVPLSEELMSDVERFGVPLAKTCFVRNGVDLTEIDDALETREKARMSENSRTVGFIGQMIPRKGLADLLAIFDGLFRNDASLSLRLVGDGNQRAYLEDIASSLNSREAISFLGFRSDRLELLASMDVFVMTSSLEGIPRCLMEAMAVGVPVVAYDIPGVDQLVTHGETGMLAPLGDKVALQRCCQQVLEDQNLANTLAVNGRRLVEEKYSAARMAREYESLFNELVSGSGKSLAGSGQVS</sequence>
<dbReference type="GO" id="GO:0016757">
    <property type="term" value="F:glycosyltransferase activity"/>
    <property type="evidence" value="ECO:0007669"/>
    <property type="project" value="UniProtKB-KW"/>
</dbReference>
<dbReference type="InterPro" id="IPR001296">
    <property type="entry name" value="Glyco_trans_1"/>
</dbReference>
<dbReference type="PANTHER" id="PTHR45947:SF14">
    <property type="entry name" value="SLL1723 PROTEIN"/>
    <property type="match status" value="1"/>
</dbReference>
<proteinExistence type="predicted"/>
<dbReference type="EC" id="2.4.-.-" evidence="3"/>
<name>A0ABV8QHD5_9GAMM</name>
<dbReference type="Pfam" id="PF00534">
    <property type="entry name" value="Glycos_transf_1"/>
    <property type="match status" value="1"/>
</dbReference>
<dbReference type="PANTHER" id="PTHR45947">
    <property type="entry name" value="SULFOQUINOVOSYL TRANSFERASE SQD2"/>
    <property type="match status" value="1"/>
</dbReference>
<dbReference type="InterPro" id="IPR028098">
    <property type="entry name" value="Glyco_trans_4-like_N"/>
</dbReference>
<dbReference type="SUPFAM" id="SSF53756">
    <property type="entry name" value="UDP-Glycosyltransferase/glycogen phosphorylase"/>
    <property type="match status" value="1"/>
</dbReference>
<comment type="caution">
    <text evidence="3">The sequence shown here is derived from an EMBL/GenBank/DDBJ whole genome shotgun (WGS) entry which is preliminary data.</text>
</comment>
<dbReference type="Proteomes" id="UP001595798">
    <property type="component" value="Unassembled WGS sequence"/>
</dbReference>
<evidence type="ECO:0000313" key="3">
    <source>
        <dbReference type="EMBL" id="MFC4258509.1"/>
    </source>
</evidence>